<evidence type="ECO:0000256" key="1">
    <source>
        <dbReference type="ARBA" id="ARBA00022679"/>
    </source>
</evidence>
<evidence type="ECO:0000256" key="2">
    <source>
        <dbReference type="ARBA" id="ARBA00023315"/>
    </source>
</evidence>
<gene>
    <name evidence="4" type="ORF">QE440_004056</name>
</gene>
<keyword evidence="4" id="KW-0687">Ribonucleoprotein</keyword>
<dbReference type="GO" id="GO:0005840">
    <property type="term" value="C:ribosome"/>
    <property type="evidence" value="ECO:0007669"/>
    <property type="project" value="UniProtKB-KW"/>
</dbReference>
<evidence type="ECO:0000313" key="4">
    <source>
        <dbReference type="EMBL" id="MDR6236315.1"/>
    </source>
</evidence>
<proteinExistence type="predicted"/>
<dbReference type="RefSeq" id="WP_309761298.1">
    <property type="nucleotide sequence ID" value="NZ_JAVJAF010000001.1"/>
</dbReference>
<dbReference type="GO" id="GO:0016747">
    <property type="term" value="F:acyltransferase activity, transferring groups other than amino-acyl groups"/>
    <property type="evidence" value="ECO:0007669"/>
    <property type="project" value="InterPro"/>
</dbReference>
<dbReference type="SUPFAM" id="SSF55729">
    <property type="entry name" value="Acyl-CoA N-acyltransferases (Nat)"/>
    <property type="match status" value="1"/>
</dbReference>
<keyword evidence="2" id="KW-0012">Acyltransferase</keyword>
<sequence>MSSSLLIERLDAPGCTAYLDDLQGLLSDCVALGASIGFILPLADAASRGFWTDTVIPGVEKGTRLLFAAKRQGRVVGSVQLLLDTPANQPHRAEVAKLLVHPEQRRQGIARALMLALEDAARTQGRELLTLDTRSDDHAEPLYLSLGYKVAGRIPGYALDAVQTTRRDSTTLMYKTLPARPAKLGALHPQESC</sequence>
<accession>A0AAJ2BNG0</accession>
<dbReference type="AlphaFoldDB" id="A0AAJ2BNG0"/>
<dbReference type="Proteomes" id="UP001268036">
    <property type="component" value="Unassembled WGS sequence"/>
</dbReference>
<dbReference type="InterPro" id="IPR000182">
    <property type="entry name" value="GNAT_dom"/>
</dbReference>
<organism evidence="4 5">
    <name type="scientific">Pseudomonas oryzihabitans</name>
    <dbReference type="NCBI Taxonomy" id="47885"/>
    <lineage>
        <taxon>Bacteria</taxon>
        <taxon>Pseudomonadati</taxon>
        <taxon>Pseudomonadota</taxon>
        <taxon>Gammaproteobacteria</taxon>
        <taxon>Pseudomonadales</taxon>
        <taxon>Pseudomonadaceae</taxon>
        <taxon>Pseudomonas</taxon>
    </lineage>
</organism>
<dbReference type="Gene3D" id="3.40.630.30">
    <property type="match status" value="1"/>
</dbReference>
<dbReference type="EMBL" id="JAVJAF010000001">
    <property type="protein sequence ID" value="MDR6236315.1"/>
    <property type="molecule type" value="Genomic_DNA"/>
</dbReference>
<dbReference type="InterPro" id="IPR050832">
    <property type="entry name" value="Bact_Acetyltransf"/>
</dbReference>
<dbReference type="Pfam" id="PF00583">
    <property type="entry name" value="Acetyltransf_1"/>
    <property type="match status" value="1"/>
</dbReference>
<keyword evidence="1" id="KW-0808">Transferase</keyword>
<dbReference type="PROSITE" id="PS51186">
    <property type="entry name" value="GNAT"/>
    <property type="match status" value="1"/>
</dbReference>
<dbReference type="CDD" id="cd04301">
    <property type="entry name" value="NAT_SF"/>
    <property type="match status" value="1"/>
</dbReference>
<evidence type="ECO:0000259" key="3">
    <source>
        <dbReference type="PROSITE" id="PS51186"/>
    </source>
</evidence>
<dbReference type="InterPro" id="IPR016181">
    <property type="entry name" value="Acyl_CoA_acyltransferase"/>
</dbReference>
<keyword evidence="4" id="KW-0689">Ribosomal protein</keyword>
<protein>
    <submittedName>
        <fullName evidence="4">Ribosomal protein S18 acetylase RimI-like enzyme</fullName>
    </submittedName>
</protein>
<evidence type="ECO:0000313" key="5">
    <source>
        <dbReference type="Proteomes" id="UP001268036"/>
    </source>
</evidence>
<name>A0AAJ2BNG0_9PSED</name>
<reference evidence="4" key="1">
    <citation type="submission" date="2023-08" db="EMBL/GenBank/DDBJ databases">
        <title>Functional and genomic diversity of the sorghum phyllosphere microbiome.</title>
        <authorList>
            <person name="Shade A."/>
        </authorList>
    </citation>
    <scope>NUCLEOTIDE SEQUENCE</scope>
    <source>
        <strain evidence="4">SORGH_AS_0201</strain>
    </source>
</reference>
<dbReference type="PANTHER" id="PTHR43877">
    <property type="entry name" value="AMINOALKYLPHOSPHONATE N-ACETYLTRANSFERASE-RELATED-RELATED"/>
    <property type="match status" value="1"/>
</dbReference>
<feature type="domain" description="N-acetyltransferase" evidence="3">
    <location>
        <begin position="5"/>
        <end position="178"/>
    </location>
</feature>
<comment type="caution">
    <text evidence="4">The sequence shown here is derived from an EMBL/GenBank/DDBJ whole genome shotgun (WGS) entry which is preliminary data.</text>
</comment>